<dbReference type="AlphaFoldDB" id="A0A502GMN3"/>
<gene>
    <name evidence="1" type="ORF">EAH77_09680</name>
</gene>
<dbReference type="Proteomes" id="UP000317663">
    <property type="component" value="Unassembled WGS sequence"/>
</dbReference>
<reference evidence="1 2" key="1">
    <citation type="journal article" date="2019" name="Environ. Microbiol.">
        <title>Species interactions and distinct microbial communities in high Arctic permafrost affected cryosols are associated with the CH4 and CO2 gas fluxes.</title>
        <authorList>
            <person name="Altshuler I."/>
            <person name="Hamel J."/>
            <person name="Turney S."/>
            <person name="Magnuson E."/>
            <person name="Levesque R."/>
            <person name="Greer C."/>
            <person name="Whyte L.G."/>
        </authorList>
    </citation>
    <scope>NUCLEOTIDE SEQUENCE [LARGE SCALE GENOMIC DNA]</scope>
    <source>
        <strain evidence="1 2">E4</strain>
    </source>
</reference>
<comment type="caution">
    <text evidence="1">The sequence shown here is derived from an EMBL/GenBank/DDBJ whole genome shotgun (WGS) entry which is preliminary data.</text>
</comment>
<evidence type="ECO:0000313" key="2">
    <source>
        <dbReference type="Proteomes" id="UP000317663"/>
    </source>
</evidence>
<name>A0A502GMN3_9GAMM</name>
<evidence type="ECO:0000313" key="1">
    <source>
        <dbReference type="EMBL" id="TPG62738.1"/>
    </source>
</evidence>
<keyword evidence="2" id="KW-1185">Reference proteome</keyword>
<dbReference type="RefSeq" id="WP_140472061.1">
    <property type="nucleotide sequence ID" value="NZ_RCZD01000004.1"/>
</dbReference>
<protein>
    <submittedName>
        <fullName evidence="1">Uncharacterized protein</fullName>
    </submittedName>
</protein>
<sequence length="75" mass="8463">MPPLVYDKKTHLYDVNGDLLSEVKIDIVPGAVHLLYFGELEGNQILKLDDGREIVLKGFEQNKENPSKHIVYAAI</sequence>
<organism evidence="1 2">
    <name type="scientific">Ewingella americana</name>
    <dbReference type="NCBI Taxonomy" id="41202"/>
    <lineage>
        <taxon>Bacteria</taxon>
        <taxon>Pseudomonadati</taxon>
        <taxon>Pseudomonadota</taxon>
        <taxon>Gammaproteobacteria</taxon>
        <taxon>Enterobacterales</taxon>
        <taxon>Yersiniaceae</taxon>
        <taxon>Ewingella</taxon>
    </lineage>
</organism>
<dbReference type="EMBL" id="RCZD01000004">
    <property type="protein sequence ID" value="TPG62738.1"/>
    <property type="molecule type" value="Genomic_DNA"/>
</dbReference>
<dbReference type="OrthoDB" id="5711096at2"/>
<accession>A0A502GMN3</accession>
<proteinExistence type="predicted"/>